<gene>
    <name evidence="7" type="primary">purF</name>
    <name evidence="13" type="ORF">BEP19_08075</name>
</gene>
<keyword evidence="6 7" id="KW-0315">Glutamine amidotransferase</keyword>
<dbReference type="GO" id="GO:0009113">
    <property type="term" value="P:purine nucleobase biosynthetic process"/>
    <property type="evidence" value="ECO:0007669"/>
    <property type="project" value="UniProtKB-UniRule"/>
</dbReference>
<feature type="binding site" evidence="7 11">
    <location>
        <position position="245"/>
    </location>
    <ligand>
        <name>[4Fe-4S] cluster</name>
        <dbReference type="ChEBI" id="CHEBI:49883"/>
    </ligand>
</feature>
<keyword evidence="14" id="KW-1185">Reference proteome</keyword>
<reference evidence="13 14" key="1">
    <citation type="submission" date="2016-08" db="EMBL/GenBank/DDBJ databases">
        <title>Novel Firmicute Genomes.</title>
        <authorList>
            <person name="Poppleton D.I."/>
            <person name="Gribaldo S."/>
        </authorList>
    </citation>
    <scope>NUCLEOTIDE SEQUENCE [LARGE SCALE GENOMIC DNA]</scope>
    <source>
        <strain evidence="13 14">RAOx-1</strain>
    </source>
</reference>
<comment type="caution">
    <text evidence="13">The sequence shown here is derived from an EMBL/GenBank/DDBJ whole genome shotgun (WGS) entry which is preliminary data.</text>
</comment>
<dbReference type="PROSITE" id="PS51278">
    <property type="entry name" value="GATASE_TYPE_2"/>
    <property type="match status" value="1"/>
</dbReference>
<feature type="binding site" evidence="7 10">
    <location>
        <position position="292"/>
    </location>
    <ligand>
        <name>Mg(2+)</name>
        <dbReference type="ChEBI" id="CHEBI:18420"/>
    </ligand>
</feature>
<dbReference type="EC" id="2.4.2.14" evidence="7"/>
<dbReference type="NCBIfam" id="TIGR01134">
    <property type="entry name" value="purF"/>
    <property type="match status" value="1"/>
</dbReference>
<dbReference type="SUPFAM" id="SSF56235">
    <property type="entry name" value="N-terminal nucleophile aminohydrolases (Ntn hydrolases)"/>
    <property type="match status" value="1"/>
</dbReference>
<dbReference type="SUPFAM" id="SSF53271">
    <property type="entry name" value="PRTase-like"/>
    <property type="match status" value="1"/>
</dbReference>
<feature type="active site" description="Nucleophile" evidence="7 9">
    <location>
        <position position="11"/>
    </location>
</feature>
<keyword evidence="7 10" id="KW-0460">Magnesium</keyword>
<dbReference type="AlphaFoldDB" id="A0A419SJZ9"/>
<feature type="binding site" evidence="7 10">
    <location>
        <position position="355"/>
    </location>
    <ligand>
        <name>Mg(2+)</name>
        <dbReference type="ChEBI" id="CHEBI:18420"/>
    </ligand>
</feature>
<dbReference type="EMBL" id="MCHY01000008">
    <property type="protein sequence ID" value="RKD24343.1"/>
    <property type="molecule type" value="Genomic_DNA"/>
</dbReference>
<sequence>MMSSSEMREKCGVFGVFNHPLAADLTYYGLHALQHRGQESAGIVASDGERFHFHKALGLVTHVFTRDILDRLRGTMAIGHVRYGSAGESGGQNSQPLVFKYRAGDLAVAHNGSLVNAAYERELLHQQGSIFQTATDTEVIAHLLARSAKQHFSEAAPEVLKKIQGSFALLMMTEKQLFVALDRHGLRPLSLGKLGDAIVVASETCALNAVDATYWRDVEPGEWLLIDEDGIQTGRFAEAEKKSLCSFELVYFARADSKIDGKSVLAVRKELGRTLARERAADADMVVAVPESSVPAALGYAEQLGIPYELGLIKNPYVGRTFIEPTQDLRELAVRLKLSAVREVIEGKRIVLVDDSIVRGTTSKRIVGLLREAGAKEVHVRISSPMVKDPCYYGIDMADKEELLANRWAEEEAMGASIGADSLAFLSERGMSDVLNIGLSEGSHHCLACFNGQYPTQLY</sequence>
<evidence type="ECO:0000256" key="10">
    <source>
        <dbReference type="PIRSR" id="PIRSR000485-2"/>
    </source>
</evidence>
<evidence type="ECO:0000256" key="8">
    <source>
        <dbReference type="PIRNR" id="PIRNR000485"/>
    </source>
</evidence>
<feature type="binding site" evidence="7 10">
    <location>
        <position position="354"/>
    </location>
    <ligand>
        <name>Mg(2+)</name>
        <dbReference type="ChEBI" id="CHEBI:18420"/>
    </ligand>
</feature>
<dbReference type="GO" id="GO:0051539">
    <property type="term" value="F:4 iron, 4 sulfur cluster binding"/>
    <property type="evidence" value="ECO:0007669"/>
    <property type="project" value="UniProtKB-KW"/>
</dbReference>
<dbReference type="InterPro" id="IPR029055">
    <property type="entry name" value="Ntn_hydrolases_N"/>
</dbReference>
<dbReference type="InterPro" id="IPR000836">
    <property type="entry name" value="PRTase_dom"/>
</dbReference>
<comment type="cofactor">
    <cofactor evidence="7 10">
        <name>Mg(2+)</name>
        <dbReference type="ChEBI" id="CHEBI:18420"/>
    </cofactor>
    <text evidence="7 10">Binds 1 Mg(2+) ion per subunit.</text>
</comment>
<feature type="domain" description="Glutamine amidotransferase type-2" evidence="12">
    <location>
        <begin position="11"/>
        <end position="229"/>
    </location>
</feature>
<keyword evidence="7 10" id="KW-0479">Metal-binding</keyword>
<keyword evidence="7 11" id="KW-0411">Iron-sulfur</keyword>
<comment type="cofactor">
    <cofactor evidence="7 11">
        <name>[4Fe-4S] cluster</name>
        <dbReference type="ChEBI" id="CHEBI:49883"/>
    </cofactor>
    <text evidence="7 11">Binds 1 [4Fe-4S] cluster per subunit.</text>
</comment>
<dbReference type="UniPathway" id="UPA00074">
    <property type="reaction ID" value="UER00124"/>
</dbReference>
<dbReference type="GO" id="GO:0000287">
    <property type="term" value="F:magnesium ion binding"/>
    <property type="evidence" value="ECO:0007669"/>
    <property type="project" value="UniProtKB-UniRule"/>
</dbReference>
<dbReference type="Gene3D" id="3.40.50.2020">
    <property type="match status" value="1"/>
</dbReference>
<keyword evidence="4 7" id="KW-0808">Transferase</keyword>
<comment type="catalytic activity">
    <reaction evidence="7 8">
        <text>5-phospho-beta-D-ribosylamine + L-glutamate + diphosphate = 5-phospho-alpha-D-ribose 1-diphosphate + L-glutamine + H2O</text>
        <dbReference type="Rhea" id="RHEA:14905"/>
        <dbReference type="ChEBI" id="CHEBI:15377"/>
        <dbReference type="ChEBI" id="CHEBI:29985"/>
        <dbReference type="ChEBI" id="CHEBI:33019"/>
        <dbReference type="ChEBI" id="CHEBI:58017"/>
        <dbReference type="ChEBI" id="CHEBI:58359"/>
        <dbReference type="ChEBI" id="CHEBI:58681"/>
        <dbReference type="EC" id="2.4.2.14"/>
    </reaction>
</comment>
<evidence type="ECO:0000256" key="4">
    <source>
        <dbReference type="ARBA" id="ARBA00022679"/>
    </source>
</evidence>
<evidence type="ECO:0000256" key="7">
    <source>
        <dbReference type="HAMAP-Rule" id="MF_01931"/>
    </source>
</evidence>
<feature type="binding site" evidence="7 11">
    <location>
        <position position="391"/>
    </location>
    <ligand>
        <name>[4Fe-4S] cluster</name>
        <dbReference type="ChEBI" id="CHEBI:49883"/>
    </ligand>
</feature>
<dbReference type="Proteomes" id="UP000284219">
    <property type="component" value="Unassembled WGS sequence"/>
</dbReference>
<keyword evidence="3 7" id="KW-0328">Glycosyltransferase</keyword>
<keyword evidence="7" id="KW-0004">4Fe-4S</keyword>
<protein>
    <recommendedName>
        <fullName evidence="7">Amidophosphoribosyltransferase</fullName>
        <shortName evidence="7">ATase</shortName>
        <ecNumber evidence="7">2.4.2.14</ecNumber>
    </recommendedName>
    <alternativeName>
        <fullName evidence="7">Glutamine phosphoribosylpyrophosphate amidotransferase</fullName>
        <shortName evidence="7">GPATase</shortName>
    </alternativeName>
</protein>
<organism evidence="13 14">
    <name type="scientific">Ammoniphilus oxalaticus</name>
    <dbReference type="NCBI Taxonomy" id="66863"/>
    <lineage>
        <taxon>Bacteria</taxon>
        <taxon>Bacillati</taxon>
        <taxon>Bacillota</taxon>
        <taxon>Bacilli</taxon>
        <taxon>Bacillales</taxon>
        <taxon>Paenibacillaceae</taxon>
        <taxon>Aneurinibacillus group</taxon>
        <taxon>Ammoniphilus</taxon>
    </lineage>
</organism>
<accession>A0A419SJZ9</accession>
<dbReference type="Gene3D" id="3.60.20.10">
    <property type="entry name" value="Glutamine Phosphoribosylpyrophosphate, subunit 1, domain 1"/>
    <property type="match status" value="1"/>
</dbReference>
<dbReference type="Pfam" id="PF13522">
    <property type="entry name" value="GATase_6"/>
    <property type="match status" value="1"/>
</dbReference>
<dbReference type="GO" id="GO:0006189">
    <property type="term" value="P:'de novo' IMP biosynthetic process"/>
    <property type="evidence" value="ECO:0007669"/>
    <property type="project" value="UniProtKB-UniRule"/>
</dbReference>
<evidence type="ECO:0000256" key="1">
    <source>
        <dbReference type="ARBA" id="ARBA00005209"/>
    </source>
</evidence>
<comment type="similarity">
    <text evidence="2 7 8">In the C-terminal section; belongs to the purine/pyrimidine phosphoribosyltransferase family.</text>
</comment>
<evidence type="ECO:0000256" key="5">
    <source>
        <dbReference type="ARBA" id="ARBA00022755"/>
    </source>
</evidence>
<dbReference type="InterPro" id="IPR017932">
    <property type="entry name" value="GATase_2_dom"/>
</dbReference>
<comment type="pathway">
    <text evidence="1 7 8">Purine metabolism; IMP biosynthesis via de novo pathway; N(1)-(5-phospho-D-ribosyl)glycinamide from 5-phospho-alpha-D-ribose 1-diphosphate: step 1/2.</text>
</comment>
<comment type="function">
    <text evidence="7">Catalyzes the formation of phosphoribosylamine from phosphoribosylpyrophosphate (PRPP) and glutamine.</text>
</comment>
<evidence type="ECO:0000256" key="11">
    <source>
        <dbReference type="PIRSR" id="PIRSR000485-3"/>
    </source>
</evidence>
<dbReference type="InterPro" id="IPR029057">
    <property type="entry name" value="PRTase-like"/>
</dbReference>
<dbReference type="PANTHER" id="PTHR11907">
    <property type="entry name" value="AMIDOPHOSPHORIBOSYLTRANSFERASE"/>
    <property type="match status" value="1"/>
</dbReference>
<evidence type="ECO:0000256" key="2">
    <source>
        <dbReference type="ARBA" id="ARBA00010138"/>
    </source>
</evidence>
<dbReference type="PIRSF" id="PIRSF000485">
    <property type="entry name" value="Amd_phspho_trans"/>
    <property type="match status" value="1"/>
</dbReference>
<dbReference type="GO" id="GO:0004044">
    <property type="term" value="F:amidophosphoribosyltransferase activity"/>
    <property type="evidence" value="ECO:0007669"/>
    <property type="project" value="UniProtKB-UniRule"/>
</dbReference>
<evidence type="ECO:0000256" key="9">
    <source>
        <dbReference type="PIRSR" id="PIRSR000485-1"/>
    </source>
</evidence>
<feature type="binding site" evidence="7 11">
    <location>
        <position position="446"/>
    </location>
    <ligand>
        <name>[4Fe-4S] cluster</name>
        <dbReference type="ChEBI" id="CHEBI:49883"/>
    </ligand>
</feature>
<keyword evidence="7 11" id="KW-0408">Iron</keyword>
<dbReference type="InterPro" id="IPR005854">
    <property type="entry name" value="PurF"/>
</dbReference>
<dbReference type="CDD" id="cd00715">
    <property type="entry name" value="GPATase_N"/>
    <property type="match status" value="1"/>
</dbReference>
<dbReference type="OrthoDB" id="9801213at2"/>
<dbReference type="InterPro" id="IPR035584">
    <property type="entry name" value="PurF_N"/>
</dbReference>
<evidence type="ECO:0000256" key="6">
    <source>
        <dbReference type="ARBA" id="ARBA00022962"/>
    </source>
</evidence>
<dbReference type="Pfam" id="PF00156">
    <property type="entry name" value="Pribosyltran"/>
    <property type="match status" value="1"/>
</dbReference>
<evidence type="ECO:0000313" key="14">
    <source>
        <dbReference type="Proteomes" id="UP000284219"/>
    </source>
</evidence>
<feature type="binding site" evidence="7 11">
    <location>
        <position position="449"/>
    </location>
    <ligand>
        <name>[4Fe-4S] cluster</name>
        <dbReference type="ChEBI" id="CHEBI:49883"/>
    </ligand>
</feature>
<dbReference type="HAMAP" id="MF_01931">
    <property type="entry name" value="PurF"/>
    <property type="match status" value="1"/>
</dbReference>
<dbReference type="RefSeq" id="WP_120189638.1">
    <property type="nucleotide sequence ID" value="NZ_MCHY01000008.1"/>
</dbReference>
<evidence type="ECO:0000256" key="3">
    <source>
        <dbReference type="ARBA" id="ARBA00022676"/>
    </source>
</evidence>
<evidence type="ECO:0000259" key="12">
    <source>
        <dbReference type="PROSITE" id="PS51278"/>
    </source>
</evidence>
<keyword evidence="5 7" id="KW-0658">Purine biosynthesis</keyword>
<dbReference type="CDD" id="cd06223">
    <property type="entry name" value="PRTases_typeI"/>
    <property type="match status" value="1"/>
</dbReference>
<proteinExistence type="inferred from homology"/>
<evidence type="ECO:0000313" key="13">
    <source>
        <dbReference type="EMBL" id="RKD24343.1"/>
    </source>
</evidence>
<name>A0A419SJZ9_9BACL</name>